<feature type="compositionally biased region" description="Low complexity" evidence="1">
    <location>
        <begin position="313"/>
        <end position="333"/>
    </location>
</feature>
<evidence type="ECO:0000256" key="2">
    <source>
        <dbReference type="SAM" id="Phobius"/>
    </source>
</evidence>
<dbReference type="OrthoDB" id="4396299at2"/>
<reference evidence="3 4" key="1">
    <citation type="journal article" date="2012" name="Stand. Genomic Sci.">
        <title>Genome sequence of the halotolerant bacterium Corynebacterium halotolerans type strain YIM 70093(T) (= DSM 44683(T)).</title>
        <authorList>
            <person name="Ruckert C."/>
            <person name="Albersmeier A."/>
            <person name="Al-Dilaimi A."/>
            <person name="Niehaus K."/>
            <person name="Szczepanowski R."/>
            <person name="Kalinowski J."/>
        </authorList>
    </citation>
    <scope>NUCLEOTIDE SEQUENCE [LARGE SCALE GENOMIC DNA]</scope>
    <source>
        <strain evidence="3">YIM 70093</strain>
    </source>
</reference>
<gene>
    <name evidence="3" type="ORF">A605_05380</name>
</gene>
<keyword evidence="2" id="KW-0812">Transmembrane</keyword>
<keyword evidence="2" id="KW-1133">Transmembrane helix</keyword>
<dbReference type="RefSeq" id="WP_015400501.1">
    <property type="nucleotide sequence ID" value="NC_020302.1"/>
</dbReference>
<dbReference type="PATRIC" id="fig|1121362.3.peg.1082"/>
<dbReference type="AlphaFoldDB" id="M1NRF2"/>
<evidence type="ECO:0000313" key="3">
    <source>
        <dbReference type="EMBL" id="AGF72082.1"/>
    </source>
</evidence>
<feature type="transmembrane region" description="Helical" evidence="2">
    <location>
        <begin position="396"/>
        <end position="417"/>
    </location>
</feature>
<feature type="region of interest" description="Disordered" evidence="1">
    <location>
        <begin position="281"/>
        <end position="336"/>
    </location>
</feature>
<evidence type="ECO:0000256" key="1">
    <source>
        <dbReference type="SAM" id="MobiDB-lite"/>
    </source>
</evidence>
<dbReference type="eggNOG" id="ENOG5032BNF">
    <property type="taxonomic scope" value="Bacteria"/>
</dbReference>
<dbReference type="STRING" id="1121362.A605_05380"/>
<dbReference type="EMBL" id="CP003697">
    <property type="protein sequence ID" value="AGF72082.1"/>
    <property type="molecule type" value="Genomic_DNA"/>
</dbReference>
<protein>
    <submittedName>
        <fullName evidence="3">Uncharacterized protein</fullName>
    </submittedName>
</protein>
<organism evidence="3 4">
    <name type="scientific">Corynebacterium halotolerans YIM 70093 = DSM 44683</name>
    <dbReference type="NCBI Taxonomy" id="1121362"/>
    <lineage>
        <taxon>Bacteria</taxon>
        <taxon>Bacillati</taxon>
        <taxon>Actinomycetota</taxon>
        <taxon>Actinomycetes</taxon>
        <taxon>Mycobacteriales</taxon>
        <taxon>Corynebacteriaceae</taxon>
        <taxon>Corynebacterium</taxon>
    </lineage>
</organism>
<sequence>MPFTPYALPARAVGTSNRIAVADPNQAILFSHFHDRAIHDAVEVPVTLLPDPRGGGFKVKWDFGVIGTLPADFREQFPQLERVTGSQLTPQVTAEVRVVPNAGLGVSVLLVDPQWCVPVNDPLDEPWTLLPPGRALELDPAVDGDVGTDELAALGTVQLLVELVEVDGRVTVLHDGRVLGVATRWDSLKLSDALAHFAALGLRVMARAFVRDGAVSVECARTSDLDDRDLEPEISPLPTLAVPAAVAGPEGAGVPDLSEAGVSVGADGSWSVHMPSNSFEAVTPARAESHRRRSIVSPTQRRDETAGKEPVTPEQAPADEAPADKAPVAPAPAERAHATEVIRVVEDDDLPDAAGPAKAAEPVQGIPRSVAEARRVRGGGAHRADRQRSDRIRWSGPWWIVVLAVVVLITLALIVLLG</sequence>
<dbReference type="Proteomes" id="UP000011723">
    <property type="component" value="Chromosome"/>
</dbReference>
<evidence type="ECO:0000313" key="4">
    <source>
        <dbReference type="Proteomes" id="UP000011723"/>
    </source>
</evidence>
<keyword evidence="2" id="KW-0472">Membrane</keyword>
<accession>M1NRF2</accession>
<dbReference type="HOGENOM" id="CLU_656753_0_0_11"/>
<keyword evidence="4" id="KW-1185">Reference proteome</keyword>
<proteinExistence type="predicted"/>
<name>M1NRF2_9CORY</name>
<dbReference type="KEGG" id="chn:A605_05380"/>